<dbReference type="SUPFAM" id="SSF161098">
    <property type="entry name" value="MetI-like"/>
    <property type="match status" value="1"/>
</dbReference>
<feature type="transmembrane region" description="Helical" evidence="7">
    <location>
        <begin position="240"/>
        <end position="260"/>
    </location>
</feature>
<keyword evidence="4 7" id="KW-0812">Transmembrane</keyword>
<feature type="transmembrane region" description="Helical" evidence="7">
    <location>
        <begin position="133"/>
        <end position="157"/>
    </location>
</feature>
<proteinExistence type="inferred from homology"/>
<dbReference type="Gene3D" id="1.10.3720.10">
    <property type="entry name" value="MetI-like"/>
    <property type="match status" value="1"/>
</dbReference>
<dbReference type="AlphaFoldDB" id="S0FMS3"/>
<dbReference type="InterPro" id="IPR035906">
    <property type="entry name" value="MetI-like_sf"/>
</dbReference>
<dbReference type="CDD" id="cd06261">
    <property type="entry name" value="TM_PBP2"/>
    <property type="match status" value="1"/>
</dbReference>
<gene>
    <name evidence="9" type="ORF">CTER_4498</name>
</gene>
<evidence type="ECO:0000259" key="8">
    <source>
        <dbReference type="PROSITE" id="PS50928"/>
    </source>
</evidence>
<accession>S0FMS3</accession>
<dbReference type="PATRIC" id="fig|1195236.3.peg.4674"/>
<dbReference type="PROSITE" id="PS50928">
    <property type="entry name" value="ABC_TM1"/>
    <property type="match status" value="1"/>
</dbReference>
<dbReference type="RefSeq" id="WP_004630174.1">
    <property type="nucleotide sequence ID" value="NZ_AORV01000065.1"/>
</dbReference>
<evidence type="ECO:0000256" key="7">
    <source>
        <dbReference type="RuleBase" id="RU363032"/>
    </source>
</evidence>
<feature type="transmembrane region" description="Helical" evidence="7">
    <location>
        <begin position="101"/>
        <end position="121"/>
    </location>
</feature>
<sequence length="332" mass="37507">MGTTSSATKKVDNVQKIIYKHGFLYELKKNKVLFIMMLPALVVLFLNNYLPMAGVLIAFKNFKYFGRNLFENFAKSEWVGLENFEFFTATPDAFTITRNTLLYNLAFIVIGLIVSVFFAIILNEIKGKYKSKFYQASMFLPYFMSWIVVSYLVFALLSEEQGFVNKSLLPALGMNVDSLPSWYGDPGKWPFILTIVNMWKFTGYNCVVYVAAIAGIDQEYYEAATVDGASRFYQIKKITLPLLTPLMVILTLLAVGRVFYSDFGLFFSVTRNVGALYDTTSVIDTYVYNALRNLNDVGMASAAGLYQSVCGFILVLSSNLLVRKIDPDKALF</sequence>
<dbReference type="InterPro" id="IPR000515">
    <property type="entry name" value="MetI-like"/>
</dbReference>
<feature type="transmembrane region" description="Helical" evidence="7">
    <location>
        <begin position="304"/>
        <end position="322"/>
    </location>
</feature>
<evidence type="ECO:0000256" key="2">
    <source>
        <dbReference type="ARBA" id="ARBA00022448"/>
    </source>
</evidence>
<keyword evidence="6 7" id="KW-0472">Membrane</keyword>
<dbReference type="EMBL" id="AORV01000065">
    <property type="protein sequence ID" value="EMS69793.1"/>
    <property type="molecule type" value="Genomic_DNA"/>
</dbReference>
<evidence type="ECO:0000313" key="9">
    <source>
        <dbReference type="EMBL" id="EMS69793.1"/>
    </source>
</evidence>
<dbReference type="Proteomes" id="UP000014155">
    <property type="component" value="Unassembled WGS sequence"/>
</dbReference>
<dbReference type="GO" id="GO:0055085">
    <property type="term" value="P:transmembrane transport"/>
    <property type="evidence" value="ECO:0007669"/>
    <property type="project" value="InterPro"/>
</dbReference>
<evidence type="ECO:0000256" key="4">
    <source>
        <dbReference type="ARBA" id="ARBA00022692"/>
    </source>
</evidence>
<organism evidence="9 10">
    <name type="scientific">Ruminiclostridium cellobioparum subsp. termitidis CT1112</name>
    <dbReference type="NCBI Taxonomy" id="1195236"/>
    <lineage>
        <taxon>Bacteria</taxon>
        <taxon>Bacillati</taxon>
        <taxon>Bacillota</taxon>
        <taxon>Clostridia</taxon>
        <taxon>Eubacteriales</taxon>
        <taxon>Oscillospiraceae</taxon>
        <taxon>Ruminiclostridium</taxon>
    </lineage>
</organism>
<evidence type="ECO:0000256" key="1">
    <source>
        <dbReference type="ARBA" id="ARBA00004651"/>
    </source>
</evidence>
<dbReference type="PANTHER" id="PTHR43227">
    <property type="entry name" value="BLL4140 PROTEIN"/>
    <property type="match status" value="1"/>
</dbReference>
<keyword evidence="2 7" id="KW-0813">Transport</keyword>
<protein>
    <submittedName>
        <fullName evidence="9">ABC-type polysaccharide transport system, permease component</fullName>
    </submittedName>
</protein>
<feature type="domain" description="ABC transmembrane type-1" evidence="8">
    <location>
        <begin position="97"/>
        <end position="318"/>
    </location>
</feature>
<feature type="transmembrane region" description="Helical" evidence="7">
    <location>
        <begin position="32"/>
        <end position="59"/>
    </location>
</feature>
<comment type="caution">
    <text evidence="9">The sequence shown here is derived from an EMBL/GenBank/DDBJ whole genome shotgun (WGS) entry which is preliminary data.</text>
</comment>
<dbReference type="InterPro" id="IPR050809">
    <property type="entry name" value="UgpAE/MalFG_permease"/>
</dbReference>
<dbReference type="GO" id="GO:0005886">
    <property type="term" value="C:plasma membrane"/>
    <property type="evidence" value="ECO:0007669"/>
    <property type="project" value="UniProtKB-SubCell"/>
</dbReference>
<evidence type="ECO:0000313" key="10">
    <source>
        <dbReference type="Proteomes" id="UP000014155"/>
    </source>
</evidence>
<evidence type="ECO:0000256" key="3">
    <source>
        <dbReference type="ARBA" id="ARBA00022475"/>
    </source>
</evidence>
<dbReference type="Pfam" id="PF00528">
    <property type="entry name" value="BPD_transp_1"/>
    <property type="match status" value="1"/>
</dbReference>
<name>S0FMS3_RUMCE</name>
<comment type="subcellular location">
    <subcellularLocation>
        <location evidence="1 7">Cell membrane</location>
        <topology evidence="1 7">Multi-pass membrane protein</topology>
    </subcellularLocation>
</comment>
<reference evidence="9 10" key="1">
    <citation type="journal article" date="2013" name="Genome Announc.">
        <title>Draft Genome Sequence of the Cellulolytic, Mesophilic, Anaerobic Bacterium Clostridium termitidis Strain CT1112 (DSM 5398).</title>
        <authorList>
            <person name="Lal S."/>
            <person name="Ramachandran U."/>
            <person name="Zhang X."/>
            <person name="Munir R."/>
            <person name="Sparling R."/>
            <person name="Levin D.B."/>
        </authorList>
    </citation>
    <scope>NUCLEOTIDE SEQUENCE [LARGE SCALE GENOMIC DNA]</scope>
    <source>
        <strain evidence="9 10">CT1112</strain>
    </source>
</reference>
<dbReference type="PANTHER" id="PTHR43227:SF11">
    <property type="entry name" value="BLL4140 PROTEIN"/>
    <property type="match status" value="1"/>
</dbReference>
<keyword evidence="3" id="KW-1003">Cell membrane</keyword>
<keyword evidence="10" id="KW-1185">Reference proteome</keyword>
<evidence type="ECO:0000256" key="6">
    <source>
        <dbReference type="ARBA" id="ARBA00023136"/>
    </source>
</evidence>
<dbReference type="STRING" id="1195236.CTER_4498"/>
<dbReference type="eggNOG" id="COG4209">
    <property type="taxonomic scope" value="Bacteria"/>
</dbReference>
<evidence type="ECO:0000256" key="5">
    <source>
        <dbReference type="ARBA" id="ARBA00022989"/>
    </source>
</evidence>
<comment type="similarity">
    <text evidence="7">Belongs to the binding-protein-dependent transport system permease family.</text>
</comment>
<keyword evidence="5 7" id="KW-1133">Transmembrane helix</keyword>